<reference evidence="2 3" key="1">
    <citation type="submission" date="2024-11" db="EMBL/GenBank/DDBJ databases">
        <authorList>
            <person name="Heng Y.C."/>
            <person name="Lim A.C.H."/>
            <person name="Lee J.K.Y."/>
            <person name="Kittelmann S."/>
        </authorList>
    </citation>
    <scope>NUCLEOTIDE SEQUENCE [LARGE SCALE GENOMIC DNA]</scope>
    <source>
        <strain evidence="2 3">WILCCON 0202</strain>
    </source>
</reference>
<proteinExistence type="predicted"/>
<keyword evidence="1" id="KW-0812">Transmembrane</keyword>
<accession>A0ABW8TRW2</accession>
<feature type="transmembrane region" description="Helical" evidence="1">
    <location>
        <begin position="30"/>
        <end position="55"/>
    </location>
</feature>
<comment type="caution">
    <text evidence="2">The sequence shown here is derived from an EMBL/GenBank/DDBJ whole genome shotgun (WGS) entry which is preliminary data.</text>
</comment>
<name>A0ABW8TRW2_9CLOT</name>
<keyword evidence="3" id="KW-1185">Reference proteome</keyword>
<evidence type="ECO:0000256" key="1">
    <source>
        <dbReference type="SAM" id="Phobius"/>
    </source>
</evidence>
<dbReference type="RefSeq" id="WP_406763873.1">
    <property type="nucleotide sequence ID" value="NZ_JBJHZY010000001.1"/>
</dbReference>
<evidence type="ECO:0000313" key="3">
    <source>
        <dbReference type="Proteomes" id="UP001623661"/>
    </source>
</evidence>
<dbReference type="Proteomes" id="UP001623661">
    <property type="component" value="Unassembled WGS sequence"/>
</dbReference>
<sequence length="119" mass="13151">MNGLSQELAVTRITDANNAFCGDGRSNNNIFIWVIIFVIFFIFNGGDGFGFGGSNNQCCCKRCRRRRRHCRDENDNGLDGIFGGGNGWFILIIFAVLFLFNDGGANTNIINVDTDDAQV</sequence>
<keyword evidence="1" id="KW-1133">Transmembrane helix</keyword>
<gene>
    <name evidence="2" type="ORF">ACJDUH_04045</name>
</gene>
<dbReference type="EMBL" id="JBJHZY010000001">
    <property type="protein sequence ID" value="MFL0267266.1"/>
    <property type="molecule type" value="Genomic_DNA"/>
</dbReference>
<feature type="transmembrane region" description="Helical" evidence="1">
    <location>
        <begin position="76"/>
        <end position="100"/>
    </location>
</feature>
<protein>
    <recommendedName>
        <fullName evidence="4">Transmembrane protein</fullName>
    </recommendedName>
</protein>
<organism evidence="2 3">
    <name type="scientific">Candidatus Clostridium radicumherbarum</name>
    <dbReference type="NCBI Taxonomy" id="3381662"/>
    <lineage>
        <taxon>Bacteria</taxon>
        <taxon>Bacillati</taxon>
        <taxon>Bacillota</taxon>
        <taxon>Clostridia</taxon>
        <taxon>Eubacteriales</taxon>
        <taxon>Clostridiaceae</taxon>
        <taxon>Clostridium</taxon>
    </lineage>
</organism>
<keyword evidence="1" id="KW-0472">Membrane</keyword>
<evidence type="ECO:0000313" key="2">
    <source>
        <dbReference type="EMBL" id="MFL0267266.1"/>
    </source>
</evidence>
<evidence type="ECO:0008006" key="4">
    <source>
        <dbReference type="Google" id="ProtNLM"/>
    </source>
</evidence>